<dbReference type="Pfam" id="PF00078">
    <property type="entry name" value="RVT_1"/>
    <property type="match status" value="1"/>
</dbReference>
<reference evidence="2" key="1">
    <citation type="submission" date="2022-11" db="EMBL/GenBank/DDBJ databases">
        <authorList>
            <person name="Kikuchi T."/>
        </authorList>
    </citation>
    <scope>NUCLEOTIDE SEQUENCE</scope>
    <source>
        <strain evidence="2">PS1010</strain>
    </source>
</reference>
<dbReference type="InterPro" id="IPR000182">
    <property type="entry name" value="GNAT_dom"/>
</dbReference>
<accession>A0A9P1N4S0</accession>
<dbReference type="OrthoDB" id="5829528at2759"/>
<feature type="domain" description="N-acetyltransferase" evidence="1">
    <location>
        <begin position="360"/>
        <end position="524"/>
    </location>
</feature>
<dbReference type="PANTHER" id="PTHR47027:SF20">
    <property type="entry name" value="REVERSE TRANSCRIPTASE-LIKE PROTEIN WITH RNA-DIRECTED DNA POLYMERASE DOMAIN"/>
    <property type="match status" value="1"/>
</dbReference>
<gene>
    <name evidence="2" type="ORF">CAMP_LOCUS13695</name>
</gene>
<dbReference type="AlphaFoldDB" id="A0A9P1N4S0"/>
<evidence type="ECO:0000259" key="1">
    <source>
        <dbReference type="PROSITE" id="PS51186"/>
    </source>
</evidence>
<dbReference type="EMBL" id="CANHGI010000005">
    <property type="protein sequence ID" value="CAI5451058.1"/>
    <property type="molecule type" value="Genomic_DNA"/>
</dbReference>
<dbReference type="Gene3D" id="3.40.630.30">
    <property type="match status" value="2"/>
</dbReference>
<dbReference type="InterPro" id="IPR016181">
    <property type="entry name" value="Acyl_CoA_acyltransferase"/>
</dbReference>
<dbReference type="Proteomes" id="UP001152747">
    <property type="component" value="Unassembled WGS sequence"/>
</dbReference>
<evidence type="ECO:0000313" key="3">
    <source>
        <dbReference type="Proteomes" id="UP001152747"/>
    </source>
</evidence>
<dbReference type="InterPro" id="IPR000477">
    <property type="entry name" value="RT_dom"/>
</dbReference>
<name>A0A9P1N4S0_9PELO</name>
<dbReference type="SUPFAM" id="SSF55729">
    <property type="entry name" value="Acyl-CoA N-acyltransferases (Nat)"/>
    <property type="match status" value="1"/>
</dbReference>
<dbReference type="CDD" id="cd04301">
    <property type="entry name" value="NAT_SF"/>
    <property type="match status" value="1"/>
</dbReference>
<proteinExistence type="predicted"/>
<organism evidence="2 3">
    <name type="scientific">Caenorhabditis angaria</name>
    <dbReference type="NCBI Taxonomy" id="860376"/>
    <lineage>
        <taxon>Eukaryota</taxon>
        <taxon>Metazoa</taxon>
        <taxon>Ecdysozoa</taxon>
        <taxon>Nematoda</taxon>
        <taxon>Chromadorea</taxon>
        <taxon>Rhabditida</taxon>
        <taxon>Rhabditina</taxon>
        <taxon>Rhabditomorpha</taxon>
        <taxon>Rhabditoidea</taxon>
        <taxon>Rhabditidae</taxon>
        <taxon>Peloderinae</taxon>
        <taxon>Caenorhabditis</taxon>
    </lineage>
</organism>
<dbReference type="Pfam" id="PF00583">
    <property type="entry name" value="Acetyltransf_1"/>
    <property type="match status" value="1"/>
</dbReference>
<evidence type="ECO:0000313" key="2">
    <source>
        <dbReference type="EMBL" id="CAI5451058.1"/>
    </source>
</evidence>
<dbReference type="PANTHER" id="PTHR47027">
    <property type="entry name" value="REVERSE TRANSCRIPTASE DOMAIN-CONTAINING PROTEIN"/>
    <property type="match status" value="1"/>
</dbReference>
<comment type="caution">
    <text evidence="2">The sequence shown here is derived from an EMBL/GenBank/DDBJ whole genome shotgun (WGS) entry which is preliminary data.</text>
</comment>
<keyword evidence="3" id="KW-1185">Reference proteome</keyword>
<dbReference type="PROSITE" id="PS51186">
    <property type="entry name" value="GNAT"/>
    <property type="match status" value="1"/>
</dbReference>
<protein>
    <recommendedName>
        <fullName evidence="1">N-acetyltransferase domain-containing protein</fullName>
    </recommendedName>
</protein>
<dbReference type="GO" id="GO:0016747">
    <property type="term" value="F:acyltransferase activity, transferring groups other than amino-acyl groups"/>
    <property type="evidence" value="ECO:0007669"/>
    <property type="project" value="InterPro"/>
</dbReference>
<sequence>MNRSRDLTRLFSTINLFRRAYSAKNMDLEFKTGLLAHKQQVHQFLLDNFRVTEPITVSLGSTVNDVDTFFTDLTLSGIENEKSSILVFRNGDIVAIALNAIKEFDISSKNSEISFDPHRDYKDGVFRNINWENHGIEVNGRKINHLRFADDVILITHHPTIATKMLNELVAESAKIGLKINESKTKSMKNSFTHDDPITINNRPLENVEEYVYLGRQLNARNELLPEIHRRRRAGWAAFKSIEQAVDNITCQKTRAKLFDQTVLPALCYGSEAWSLTKKNSEALRVSHAALERRLVGMKLSEQRERNLHREDIRNMSKVADPLNHIRERKLKWAGHIARRNDNRWTTSTMEWCPRDWKRPVGRPPMRWSDELKKSCNIYDPASGKLIEHWTSRAKNQIENGPYDSKNANCLSAFVGAMEQDLDILLGRPKKIFKLDVLCVSKDIQGQGLGRKLVEKSLEIAEKESCEYVATVATACASQAVLKKYGLETIRELPFSCFRCDGEVVYKNLPDGGVSGKLMVMKLNKENLGVEEDDDLR</sequence>